<dbReference type="Pfam" id="PF10324">
    <property type="entry name" value="7TM_GPCR_Srw"/>
    <property type="match status" value="1"/>
</dbReference>
<evidence type="ECO:0000256" key="3">
    <source>
        <dbReference type="ARBA" id="ARBA00022989"/>
    </source>
</evidence>
<evidence type="ECO:0000259" key="6">
    <source>
        <dbReference type="PROSITE" id="PS50262"/>
    </source>
</evidence>
<feature type="transmembrane region" description="Helical" evidence="5">
    <location>
        <begin position="95"/>
        <end position="113"/>
    </location>
</feature>
<dbReference type="EMBL" id="GL379889">
    <property type="protein sequence ID" value="EGT31789.1"/>
    <property type="molecule type" value="Genomic_DNA"/>
</dbReference>
<dbReference type="SUPFAM" id="SSF81321">
    <property type="entry name" value="Family A G protein-coupled receptor-like"/>
    <property type="match status" value="1"/>
</dbReference>
<feature type="transmembrane region" description="Helical" evidence="5">
    <location>
        <begin position="267"/>
        <end position="288"/>
    </location>
</feature>
<comment type="subcellular location">
    <subcellularLocation>
        <location evidence="1">Membrane</location>
    </subcellularLocation>
</comment>
<keyword evidence="8" id="KW-1185">Reference proteome</keyword>
<evidence type="ECO:0000256" key="4">
    <source>
        <dbReference type="ARBA" id="ARBA00023136"/>
    </source>
</evidence>
<accession>G0NI94</accession>
<feature type="transmembrane region" description="Helical" evidence="5">
    <location>
        <begin position="20"/>
        <end position="37"/>
    </location>
</feature>
<keyword evidence="4 5" id="KW-0472">Membrane</keyword>
<evidence type="ECO:0000313" key="7">
    <source>
        <dbReference type="EMBL" id="EGT31789.1"/>
    </source>
</evidence>
<dbReference type="InterPro" id="IPR017452">
    <property type="entry name" value="GPCR_Rhodpsn_7TM"/>
</dbReference>
<gene>
    <name evidence="7" type="ORF">CAEBREN_31667</name>
</gene>
<evidence type="ECO:0000256" key="5">
    <source>
        <dbReference type="SAM" id="Phobius"/>
    </source>
</evidence>
<feature type="transmembrane region" description="Helical" evidence="5">
    <location>
        <begin position="49"/>
        <end position="69"/>
    </location>
</feature>
<name>G0NI94_CAEBE</name>
<protein>
    <recommendedName>
        <fullName evidence="6">G-protein coupled receptors family 1 profile domain-containing protein</fullName>
    </recommendedName>
</protein>
<keyword evidence="3 5" id="KW-1133">Transmembrane helix</keyword>
<dbReference type="InterPro" id="IPR019427">
    <property type="entry name" value="7TM_GPCR_serpentine_rcpt_Srw"/>
</dbReference>
<dbReference type="HOGENOM" id="CLU_043715_2_1_1"/>
<organism evidence="8">
    <name type="scientific">Caenorhabditis brenneri</name>
    <name type="common">Nematode worm</name>
    <dbReference type="NCBI Taxonomy" id="135651"/>
    <lineage>
        <taxon>Eukaryota</taxon>
        <taxon>Metazoa</taxon>
        <taxon>Ecdysozoa</taxon>
        <taxon>Nematoda</taxon>
        <taxon>Chromadorea</taxon>
        <taxon>Rhabditida</taxon>
        <taxon>Rhabditina</taxon>
        <taxon>Rhabditomorpha</taxon>
        <taxon>Rhabditoidea</taxon>
        <taxon>Rhabditidae</taxon>
        <taxon>Peloderinae</taxon>
        <taxon>Caenorhabditis</taxon>
    </lineage>
</organism>
<feature type="transmembrane region" description="Helical" evidence="5">
    <location>
        <begin position="235"/>
        <end position="255"/>
    </location>
</feature>
<evidence type="ECO:0000313" key="8">
    <source>
        <dbReference type="Proteomes" id="UP000008068"/>
    </source>
</evidence>
<sequence>MNEESWNFIHRFLERHGTTVNTIFEFATVLVNFFHLLTLLSKELRSNSVFILMIGIAVCDIFAFLKLYLRLDVSFGYDHSIDDLLLHNDYRISCVYRKYCLFSGFGVVIWILNNSTRPISVWLAILMALIRTLSIIFPMSIRVQNLTKPGKVVIVSLIICVFWFGFYSWNFRELRYVRIPDVVSEISTCRKVTLSPDHDISILAKKPICLDKVYTTNDVQGYSTKFETREPLVRLVPALIYPLVTVPLLFELFRIKKKRKTSQADKTTILIFIMTISFMLSEGLQGFFSCLDYNCLNLSDDNSEVAYLIFGYPSIQIFESFRSLNALSHFFVCYWMSSQYRTVANRVLFCLNLGDEEENKVENLTVQEAFSTSAQSSRSKTSRRITSNS</sequence>
<dbReference type="PROSITE" id="PS50262">
    <property type="entry name" value="G_PROTEIN_RECEP_F1_2"/>
    <property type="match status" value="1"/>
</dbReference>
<dbReference type="InParanoid" id="G0NI94"/>
<dbReference type="AlphaFoldDB" id="G0NI94"/>
<reference evidence="8" key="1">
    <citation type="submission" date="2011-07" db="EMBL/GenBank/DDBJ databases">
        <authorList>
            <consortium name="Caenorhabditis brenneri Sequencing and Analysis Consortium"/>
            <person name="Wilson R.K."/>
        </authorList>
    </citation>
    <scope>NUCLEOTIDE SEQUENCE [LARGE SCALE GENOMIC DNA]</scope>
    <source>
        <strain evidence="8">PB2801</strain>
    </source>
</reference>
<feature type="transmembrane region" description="Helical" evidence="5">
    <location>
        <begin position="152"/>
        <end position="169"/>
    </location>
</feature>
<feature type="domain" description="G-protein coupled receptors family 1 profile" evidence="6">
    <location>
        <begin position="31"/>
        <end position="280"/>
    </location>
</feature>
<keyword evidence="2 5" id="KW-0812">Transmembrane</keyword>
<dbReference type="GO" id="GO:0008528">
    <property type="term" value="F:G protein-coupled peptide receptor activity"/>
    <property type="evidence" value="ECO:0007669"/>
    <property type="project" value="InterPro"/>
</dbReference>
<dbReference type="PANTHER" id="PTHR46846:SF2">
    <property type="entry name" value="G-PROTEIN COUPLED RECEPTORS FAMILY 1 PROFILE DOMAIN-CONTAINING PROTEIN"/>
    <property type="match status" value="1"/>
</dbReference>
<evidence type="ECO:0000256" key="1">
    <source>
        <dbReference type="ARBA" id="ARBA00004370"/>
    </source>
</evidence>
<evidence type="ECO:0000256" key="2">
    <source>
        <dbReference type="ARBA" id="ARBA00022692"/>
    </source>
</evidence>
<dbReference type="OrthoDB" id="5862663at2759"/>
<dbReference type="GO" id="GO:0016020">
    <property type="term" value="C:membrane"/>
    <property type="evidence" value="ECO:0007669"/>
    <property type="project" value="UniProtKB-SubCell"/>
</dbReference>
<dbReference type="Gene3D" id="1.20.1070.10">
    <property type="entry name" value="Rhodopsin 7-helix transmembrane proteins"/>
    <property type="match status" value="1"/>
</dbReference>
<dbReference type="Proteomes" id="UP000008068">
    <property type="component" value="Unassembled WGS sequence"/>
</dbReference>
<dbReference type="PANTHER" id="PTHR46846">
    <property type="entry name" value="SERPENTINE RECEPTOR, CLASS W-RELATED"/>
    <property type="match status" value="1"/>
</dbReference>
<proteinExistence type="predicted"/>
<feature type="transmembrane region" description="Helical" evidence="5">
    <location>
        <begin position="119"/>
        <end position="140"/>
    </location>
</feature>